<organism evidence="2">
    <name type="scientific">Notodromas monacha</name>
    <dbReference type="NCBI Taxonomy" id="399045"/>
    <lineage>
        <taxon>Eukaryota</taxon>
        <taxon>Metazoa</taxon>
        <taxon>Ecdysozoa</taxon>
        <taxon>Arthropoda</taxon>
        <taxon>Crustacea</taxon>
        <taxon>Oligostraca</taxon>
        <taxon>Ostracoda</taxon>
        <taxon>Podocopa</taxon>
        <taxon>Podocopida</taxon>
        <taxon>Cypridocopina</taxon>
        <taxon>Cypridoidea</taxon>
        <taxon>Cyprididae</taxon>
        <taxon>Notodromas</taxon>
    </lineage>
</organism>
<dbReference type="EMBL" id="CAJPEX010002343">
    <property type="protein sequence ID" value="CAG0920867.1"/>
    <property type="molecule type" value="Genomic_DNA"/>
</dbReference>
<sequence>MCGMIKWVQDFCGLGSESEKIKGTPVRILRKVKKSKHKGQDSSNGRQYKNCWSTPNPLKWSPNYPDGHVSGSDDDDFTACSTFPAVWPKPENRVGNGKHEQKLVPVTLVLVANDEDDSPLVVGAIKFEDEAGVLHTISPTDAWDIAKEYSRRKDQLSKYSNKDIMGYILRVLKRRGISGMSSSIKKSPMPGLCPFLDMGFGFCTKVGGHLSQEPKMRIVALLLYINLSPMVMVMPHGDV</sequence>
<dbReference type="AlphaFoldDB" id="A0A7R9GFN6"/>
<gene>
    <name evidence="2" type="ORF">NMOB1V02_LOCUS8372</name>
</gene>
<evidence type="ECO:0000256" key="1">
    <source>
        <dbReference type="SAM" id="MobiDB-lite"/>
    </source>
</evidence>
<evidence type="ECO:0000313" key="3">
    <source>
        <dbReference type="Proteomes" id="UP000678499"/>
    </source>
</evidence>
<proteinExistence type="predicted"/>
<dbReference type="Proteomes" id="UP000678499">
    <property type="component" value="Unassembled WGS sequence"/>
</dbReference>
<accession>A0A7R9GFN6</accession>
<name>A0A7R9GFN6_9CRUS</name>
<dbReference type="EMBL" id="OA884380">
    <property type="protein sequence ID" value="CAD7280715.1"/>
    <property type="molecule type" value="Genomic_DNA"/>
</dbReference>
<keyword evidence="3" id="KW-1185">Reference proteome</keyword>
<evidence type="ECO:0000313" key="2">
    <source>
        <dbReference type="EMBL" id="CAD7280715.1"/>
    </source>
</evidence>
<feature type="compositionally biased region" description="Polar residues" evidence="1">
    <location>
        <begin position="41"/>
        <end position="53"/>
    </location>
</feature>
<feature type="region of interest" description="Disordered" evidence="1">
    <location>
        <begin position="31"/>
        <end position="53"/>
    </location>
</feature>
<protein>
    <submittedName>
        <fullName evidence="2">Uncharacterized protein</fullName>
    </submittedName>
</protein>
<reference evidence="2" key="1">
    <citation type="submission" date="2020-11" db="EMBL/GenBank/DDBJ databases">
        <authorList>
            <person name="Tran Van P."/>
        </authorList>
    </citation>
    <scope>NUCLEOTIDE SEQUENCE</scope>
</reference>